<dbReference type="CDD" id="cd02869">
    <property type="entry name" value="PseudoU_synth_RluA_like"/>
    <property type="match status" value="1"/>
</dbReference>
<proteinExistence type="predicted"/>
<reference evidence="2" key="1">
    <citation type="submission" date="2015-07" db="EMBL/GenBank/DDBJ databases">
        <title>Transcriptome Assembly of Anthurium amnicola.</title>
        <authorList>
            <person name="Suzuki J."/>
        </authorList>
    </citation>
    <scope>NUCLEOTIDE SEQUENCE</scope>
</reference>
<dbReference type="InterPro" id="IPR006145">
    <property type="entry name" value="PsdUridine_synth_RsuA/RluA"/>
</dbReference>
<organism evidence="2">
    <name type="scientific">Anthurium amnicola</name>
    <dbReference type="NCBI Taxonomy" id="1678845"/>
    <lineage>
        <taxon>Eukaryota</taxon>
        <taxon>Viridiplantae</taxon>
        <taxon>Streptophyta</taxon>
        <taxon>Embryophyta</taxon>
        <taxon>Tracheophyta</taxon>
        <taxon>Spermatophyta</taxon>
        <taxon>Magnoliopsida</taxon>
        <taxon>Liliopsida</taxon>
        <taxon>Araceae</taxon>
        <taxon>Pothoideae</taxon>
        <taxon>Potheae</taxon>
        <taxon>Anthurium</taxon>
    </lineage>
</organism>
<dbReference type="InterPro" id="IPR020103">
    <property type="entry name" value="PsdUridine_synth_cat_dom_sf"/>
</dbReference>
<protein>
    <submittedName>
        <fullName evidence="2">RNA pseudourine synthase 6, chloroplastic</fullName>
    </submittedName>
</protein>
<dbReference type="GO" id="GO:0009982">
    <property type="term" value="F:pseudouridine synthase activity"/>
    <property type="evidence" value="ECO:0007669"/>
    <property type="project" value="InterPro"/>
</dbReference>
<evidence type="ECO:0000259" key="1">
    <source>
        <dbReference type="Pfam" id="PF00849"/>
    </source>
</evidence>
<gene>
    <name evidence="2" type="primary">At4g21770_3</name>
    <name evidence="3" type="synonym">At4g21770_6</name>
    <name evidence="2" type="ORF">g.85682</name>
    <name evidence="3" type="ORF">g.85711</name>
</gene>
<evidence type="ECO:0000313" key="2">
    <source>
        <dbReference type="EMBL" id="JAT49900.1"/>
    </source>
</evidence>
<dbReference type="InterPro" id="IPR050188">
    <property type="entry name" value="RluA_PseudoU_synthase"/>
</dbReference>
<sequence>MAMAACPPATLSALLSSGVASSHWASTRLASLLAPVALFRAWSAGARTLQRRREGATSQFWVPRKATVPRSSNAEAVAPTATTISSNTSLPGSGCYEYDRLLPCPSQNRLPRVEHIVVSGGGYVLEYISKELNLPHLYVADLIHFGAVYYALVCPTPPPSATPEQIEIFKKVTAASVLQKRASIKGKTVREAQKTYRITHPNEFVEAGMYLRVHVHPKRFPRCYEIDWKSRIIAESDTYVVLDKPAATSVGGTTDNIEESCASFASRALGLTSPLLTTHQIDNCTEGCVVLARTKDFCSYFHGLMREKKVNKLYVALAAAPVPTGIISHFMRPVNIAPRIVSRDFVAGWHLCQLEVLECKQVPWPNVYVQNKYSIDDCGWPSKDVAYECKINLLTGKTHQVRAQLAAIGAPLVGDSMYMGAVISEIVNPHINPFGPCKNQYSSEDDRMGAVLEWIAQHGKEPVAAIGLQACQISWDDGRSIYSAGEPWWRGEAA</sequence>
<dbReference type="Pfam" id="PF00849">
    <property type="entry name" value="PseudoU_synth_2"/>
    <property type="match status" value="1"/>
</dbReference>
<accession>A0A1D1Y5I8</accession>
<dbReference type="SUPFAM" id="SSF55120">
    <property type="entry name" value="Pseudouridine synthase"/>
    <property type="match status" value="1"/>
</dbReference>
<dbReference type="PANTHER" id="PTHR21600:SF52">
    <property type="entry name" value="PSEUDOURIDINE SYNTHASE RSUA_RLUA-LIKE DOMAIN-CONTAINING PROTEIN"/>
    <property type="match status" value="1"/>
</dbReference>
<dbReference type="PANTHER" id="PTHR21600">
    <property type="entry name" value="MITOCHONDRIAL RNA PSEUDOURIDINE SYNTHASE"/>
    <property type="match status" value="1"/>
</dbReference>
<feature type="domain" description="Pseudouridine synthase RsuA/RluA-like" evidence="1">
    <location>
        <begin position="239"/>
        <end position="407"/>
    </location>
</feature>
<dbReference type="AlphaFoldDB" id="A0A1D1Y5I8"/>
<evidence type="ECO:0000313" key="3">
    <source>
        <dbReference type="EMBL" id="JAT64530.1"/>
    </source>
</evidence>
<dbReference type="Gene3D" id="3.30.2350.10">
    <property type="entry name" value="Pseudouridine synthase"/>
    <property type="match status" value="1"/>
</dbReference>
<dbReference type="EMBL" id="GDJX01003406">
    <property type="protein sequence ID" value="JAT64530.1"/>
    <property type="molecule type" value="Transcribed_RNA"/>
</dbReference>
<dbReference type="EMBL" id="GDJX01018036">
    <property type="protein sequence ID" value="JAT49900.1"/>
    <property type="molecule type" value="Transcribed_RNA"/>
</dbReference>
<dbReference type="GO" id="GO:0003723">
    <property type="term" value="F:RNA binding"/>
    <property type="evidence" value="ECO:0007669"/>
    <property type="project" value="InterPro"/>
</dbReference>
<name>A0A1D1Y5I8_9ARAE</name>
<dbReference type="GO" id="GO:0000455">
    <property type="term" value="P:enzyme-directed rRNA pseudouridine synthesis"/>
    <property type="evidence" value="ECO:0007669"/>
    <property type="project" value="TreeGrafter"/>
</dbReference>